<dbReference type="PATRIC" id="fig|1280952.3.peg.1539"/>
<keyword evidence="4" id="KW-1185">Reference proteome</keyword>
<protein>
    <submittedName>
        <fullName evidence="3">Thiol-disulfide isomerase/thioredoxin domain-containing protein</fullName>
    </submittedName>
</protein>
<organism evidence="3 4">
    <name type="scientific">Hyphomonas jannaschiana VP2</name>
    <dbReference type="NCBI Taxonomy" id="1280952"/>
    <lineage>
        <taxon>Bacteria</taxon>
        <taxon>Pseudomonadati</taxon>
        <taxon>Pseudomonadota</taxon>
        <taxon>Alphaproteobacteria</taxon>
        <taxon>Hyphomonadales</taxon>
        <taxon>Hyphomonadaceae</taxon>
        <taxon>Hyphomonas</taxon>
    </lineage>
</organism>
<evidence type="ECO:0000313" key="3">
    <source>
        <dbReference type="EMBL" id="KCZ89176.1"/>
    </source>
</evidence>
<dbReference type="AlphaFoldDB" id="A0A059FF60"/>
<dbReference type="RefSeq" id="WP_051597491.1">
    <property type="nucleotide sequence ID" value="NZ_ARYJ01000004.1"/>
</dbReference>
<sequence length="165" mass="18208">MRGLGVRRYLGAAALGLALFSAGASAQAETAPEAKLYLSETYNETADPAADVQQAIAVADGRRILLEVGGDWCVWCKILDKYLEDNADVREAFGESFMIVKVNFSREHPNTEFLGAFPDAEGYPHFYVLDADGSFLASQGTAELEEGKGYNRARMLEFAERWRKD</sequence>
<dbReference type="EMBL" id="ARYJ01000004">
    <property type="protein sequence ID" value="KCZ89176.1"/>
    <property type="molecule type" value="Genomic_DNA"/>
</dbReference>
<feature type="chain" id="PRO_5001578028" evidence="1">
    <location>
        <begin position="27"/>
        <end position="165"/>
    </location>
</feature>
<reference evidence="3 4" key="1">
    <citation type="journal article" date="2014" name="Antonie Van Leeuwenhoek">
        <title>Hyphomonas beringensis sp. nov. and Hyphomonas chukchiensis sp. nov., isolated from surface seawater of the Bering Sea and Chukchi Sea.</title>
        <authorList>
            <person name="Li C."/>
            <person name="Lai Q."/>
            <person name="Li G."/>
            <person name="Dong C."/>
            <person name="Wang J."/>
            <person name="Liao Y."/>
            <person name="Shao Z."/>
        </authorList>
    </citation>
    <scope>NUCLEOTIDE SEQUENCE [LARGE SCALE GENOMIC DNA]</scope>
    <source>
        <strain evidence="3 4">VP2</strain>
    </source>
</reference>
<dbReference type="Proteomes" id="UP000024816">
    <property type="component" value="Unassembled WGS sequence"/>
</dbReference>
<dbReference type="Gene3D" id="3.40.30.10">
    <property type="entry name" value="Glutaredoxin"/>
    <property type="match status" value="1"/>
</dbReference>
<feature type="signal peptide" evidence="1">
    <location>
        <begin position="1"/>
        <end position="26"/>
    </location>
</feature>
<gene>
    <name evidence="3" type="ORF">HJA_07762</name>
</gene>
<keyword evidence="3" id="KW-0413">Isomerase</keyword>
<feature type="domain" description="Thioredoxin" evidence="2">
    <location>
        <begin position="25"/>
        <end position="164"/>
    </location>
</feature>
<dbReference type="STRING" id="1280952.HJA_07762"/>
<evidence type="ECO:0000259" key="2">
    <source>
        <dbReference type="PROSITE" id="PS51352"/>
    </source>
</evidence>
<dbReference type="PROSITE" id="PS51352">
    <property type="entry name" value="THIOREDOXIN_2"/>
    <property type="match status" value="1"/>
</dbReference>
<dbReference type="InterPro" id="IPR013766">
    <property type="entry name" value="Thioredoxin_domain"/>
</dbReference>
<dbReference type="SUPFAM" id="SSF52833">
    <property type="entry name" value="Thioredoxin-like"/>
    <property type="match status" value="1"/>
</dbReference>
<evidence type="ECO:0000313" key="4">
    <source>
        <dbReference type="Proteomes" id="UP000024816"/>
    </source>
</evidence>
<comment type="caution">
    <text evidence="3">The sequence shown here is derived from an EMBL/GenBank/DDBJ whole genome shotgun (WGS) entry which is preliminary data.</text>
</comment>
<evidence type="ECO:0000256" key="1">
    <source>
        <dbReference type="SAM" id="SignalP"/>
    </source>
</evidence>
<proteinExistence type="predicted"/>
<dbReference type="Pfam" id="PF13899">
    <property type="entry name" value="Thioredoxin_7"/>
    <property type="match status" value="1"/>
</dbReference>
<keyword evidence="1" id="KW-0732">Signal</keyword>
<accession>A0A059FF60</accession>
<name>A0A059FF60_9PROT</name>
<dbReference type="eggNOG" id="COG1331">
    <property type="taxonomic scope" value="Bacteria"/>
</dbReference>
<dbReference type="InterPro" id="IPR036249">
    <property type="entry name" value="Thioredoxin-like_sf"/>
</dbReference>
<dbReference type="OrthoDB" id="7629852at2"/>
<dbReference type="GO" id="GO:0016853">
    <property type="term" value="F:isomerase activity"/>
    <property type="evidence" value="ECO:0007669"/>
    <property type="project" value="UniProtKB-KW"/>
</dbReference>